<name>A0AA43QKD8_9LECA</name>
<organism evidence="6 7">
    <name type="scientific">Ramalina farinacea</name>
    <dbReference type="NCBI Taxonomy" id="258253"/>
    <lineage>
        <taxon>Eukaryota</taxon>
        <taxon>Fungi</taxon>
        <taxon>Dikarya</taxon>
        <taxon>Ascomycota</taxon>
        <taxon>Pezizomycotina</taxon>
        <taxon>Lecanoromycetes</taxon>
        <taxon>OSLEUM clade</taxon>
        <taxon>Lecanoromycetidae</taxon>
        <taxon>Lecanorales</taxon>
        <taxon>Lecanorineae</taxon>
        <taxon>Ramalinaceae</taxon>
        <taxon>Ramalina</taxon>
    </lineage>
</organism>
<protein>
    <recommendedName>
        <fullName evidence="5">GRIP domain-containing protein</fullName>
    </recommendedName>
</protein>
<keyword evidence="7" id="KW-1185">Reference proteome</keyword>
<feature type="region of interest" description="Disordered" evidence="4">
    <location>
        <begin position="51"/>
        <end position="71"/>
    </location>
</feature>
<evidence type="ECO:0000259" key="5">
    <source>
        <dbReference type="PROSITE" id="PS50913"/>
    </source>
</evidence>
<keyword evidence="2" id="KW-0333">Golgi apparatus</keyword>
<gene>
    <name evidence="6" type="ORF">OHK93_006508</name>
</gene>
<evidence type="ECO:0000256" key="4">
    <source>
        <dbReference type="SAM" id="MobiDB-lite"/>
    </source>
</evidence>
<dbReference type="AlphaFoldDB" id="A0AA43QKD8"/>
<reference evidence="6" key="1">
    <citation type="journal article" date="2023" name="Genome Biol. Evol.">
        <title>First Whole Genome Sequence and Flow Cytometry Genome Size Data for the Lichen-Forming Fungus Ramalina farinacea (Ascomycota).</title>
        <authorList>
            <person name="Llewellyn T."/>
            <person name="Mian S."/>
            <person name="Hill R."/>
            <person name="Leitch I.J."/>
            <person name="Gaya E."/>
        </authorList>
    </citation>
    <scope>NUCLEOTIDE SEQUENCE</scope>
    <source>
        <strain evidence="6">LIQ254RAFAR</strain>
    </source>
</reference>
<dbReference type="GO" id="GO:0006888">
    <property type="term" value="P:endoplasmic reticulum to Golgi vesicle-mediated transport"/>
    <property type="evidence" value="ECO:0007669"/>
    <property type="project" value="TreeGrafter"/>
</dbReference>
<evidence type="ECO:0000256" key="1">
    <source>
        <dbReference type="ARBA" id="ARBA00004555"/>
    </source>
</evidence>
<dbReference type="InterPro" id="IPR000237">
    <property type="entry name" value="GRIP_dom"/>
</dbReference>
<accession>A0AA43QKD8</accession>
<comment type="caution">
    <text evidence="6">The sequence shown here is derived from an EMBL/GenBank/DDBJ whole genome shotgun (WGS) entry which is preliminary data.</text>
</comment>
<evidence type="ECO:0000313" key="6">
    <source>
        <dbReference type="EMBL" id="MDI1487239.1"/>
    </source>
</evidence>
<dbReference type="EMBL" id="JAPUFD010000005">
    <property type="protein sequence ID" value="MDI1487239.1"/>
    <property type="molecule type" value="Genomic_DNA"/>
</dbReference>
<proteinExistence type="predicted"/>
<sequence length="131" mass="14285">MHAQLAKPGRDLVTNHVMRFLALDRTDPKKFQVLQIMANILDWTDEQREQAGLARPGASNPSLGVPVSPWHRKASTPALSGDFGFDSGSRKESLAELWSDFLEQEAQDGVKSPKSPDSSAGLSSSANSRPR</sequence>
<feature type="compositionally biased region" description="Low complexity" evidence="4">
    <location>
        <begin position="112"/>
        <end position="131"/>
    </location>
</feature>
<dbReference type="PROSITE" id="PS50913">
    <property type="entry name" value="GRIP"/>
    <property type="match status" value="1"/>
</dbReference>
<keyword evidence="3" id="KW-0175">Coiled coil</keyword>
<dbReference type="PANTHER" id="PTHR18921:SF2">
    <property type="entry name" value="THYROID RECEPTOR-INTERACTING PROTEIN 11"/>
    <property type="match status" value="1"/>
</dbReference>
<feature type="region of interest" description="Disordered" evidence="4">
    <location>
        <begin position="105"/>
        <end position="131"/>
    </location>
</feature>
<dbReference type="Pfam" id="PF10375">
    <property type="entry name" value="GRAB"/>
    <property type="match status" value="1"/>
</dbReference>
<dbReference type="GO" id="GO:0005794">
    <property type="term" value="C:Golgi apparatus"/>
    <property type="evidence" value="ECO:0007669"/>
    <property type="project" value="UniProtKB-SubCell"/>
</dbReference>
<dbReference type="Proteomes" id="UP001161017">
    <property type="component" value="Unassembled WGS sequence"/>
</dbReference>
<evidence type="ECO:0000256" key="2">
    <source>
        <dbReference type="ARBA" id="ARBA00023034"/>
    </source>
</evidence>
<feature type="domain" description="GRIP" evidence="5">
    <location>
        <begin position="3"/>
        <end position="54"/>
    </location>
</feature>
<dbReference type="InterPro" id="IPR019459">
    <property type="entry name" value="GRAB"/>
</dbReference>
<dbReference type="GO" id="GO:0031267">
    <property type="term" value="F:small GTPase binding"/>
    <property type="evidence" value="ECO:0007669"/>
    <property type="project" value="TreeGrafter"/>
</dbReference>
<comment type="subcellular location">
    <subcellularLocation>
        <location evidence="1">Golgi apparatus</location>
    </subcellularLocation>
</comment>
<evidence type="ECO:0000313" key="7">
    <source>
        <dbReference type="Proteomes" id="UP001161017"/>
    </source>
</evidence>
<dbReference type="PANTHER" id="PTHR18921">
    <property type="entry name" value="MYOSIN HEAVY CHAIN - RELATED"/>
    <property type="match status" value="1"/>
</dbReference>
<dbReference type="GO" id="GO:0007030">
    <property type="term" value="P:Golgi organization"/>
    <property type="evidence" value="ECO:0007669"/>
    <property type="project" value="TreeGrafter"/>
</dbReference>
<evidence type="ECO:0000256" key="3">
    <source>
        <dbReference type="ARBA" id="ARBA00023054"/>
    </source>
</evidence>